<protein>
    <submittedName>
        <fullName evidence="2">Antibiotic biosynthesis monooxygenase</fullName>
        <ecNumber evidence="2">1.14.-.-</ecNumber>
    </submittedName>
</protein>
<dbReference type="Pfam" id="PF03992">
    <property type="entry name" value="ABM"/>
    <property type="match status" value="1"/>
</dbReference>
<dbReference type="GO" id="GO:0004497">
    <property type="term" value="F:monooxygenase activity"/>
    <property type="evidence" value="ECO:0007669"/>
    <property type="project" value="UniProtKB-KW"/>
</dbReference>
<dbReference type="PANTHER" id="PTHR34474:SF2">
    <property type="entry name" value="SIGNAL TRANSDUCTION PROTEIN TRAP"/>
    <property type="match status" value="1"/>
</dbReference>
<dbReference type="SUPFAM" id="SSF54909">
    <property type="entry name" value="Dimeric alpha+beta barrel"/>
    <property type="match status" value="1"/>
</dbReference>
<dbReference type="PROSITE" id="PS51725">
    <property type="entry name" value="ABM"/>
    <property type="match status" value="1"/>
</dbReference>
<sequence>MKYFAIIDGELESGLHITGVEGEVLTLQELNEKADIQGKEYETIDASGDLKAEGTIVLNNIPISLEGRNAFEERFLGRARAIEETPGFIAIRVLRPLNDEVYVVLTQWESEQAFRDWQSSSAYSKAHKRRHTAEGLDQRPGVLSKKPFHKLYTV</sequence>
<dbReference type="PANTHER" id="PTHR34474">
    <property type="entry name" value="SIGNAL TRANSDUCTION PROTEIN TRAP"/>
    <property type="match status" value="1"/>
</dbReference>
<feature type="domain" description="ABM" evidence="1">
    <location>
        <begin position="55"/>
        <end position="142"/>
    </location>
</feature>
<gene>
    <name evidence="2" type="ORF">QR721_06800</name>
</gene>
<proteinExistence type="predicted"/>
<evidence type="ECO:0000259" key="1">
    <source>
        <dbReference type="PROSITE" id="PS51725"/>
    </source>
</evidence>
<dbReference type="InterPro" id="IPR011008">
    <property type="entry name" value="Dimeric_a/b-barrel"/>
</dbReference>
<dbReference type="RefSeq" id="WP_348029691.1">
    <property type="nucleotide sequence ID" value="NZ_CP129113.1"/>
</dbReference>
<organism evidence="2 3">
    <name type="scientific">Aciduricibacillus chroicocephali</name>
    <dbReference type="NCBI Taxonomy" id="3054939"/>
    <lineage>
        <taxon>Bacteria</taxon>
        <taxon>Bacillati</taxon>
        <taxon>Bacillota</taxon>
        <taxon>Bacilli</taxon>
        <taxon>Bacillales</taxon>
        <taxon>Bacillaceae</taxon>
        <taxon>Aciduricibacillus</taxon>
    </lineage>
</organism>
<dbReference type="EMBL" id="CP129113">
    <property type="protein sequence ID" value="WLV25901.1"/>
    <property type="molecule type" value="Genomic_DNA"/>
</dbReference>
<keyword evidence="2" id="KW-0560">Oxidoreductase</keyword>
<keyword evidence="2" id="KW-0503">Monooxygenase</keyword>
<dbReference type="EC" id="1.14.-.-" evidence="2"/>
<dbReference type="InterPro" id="IPR050404">
    <property type="entry name" value="Heme-degrading_MO"/>
</dbReference>
<evidence type="ECO:0000313" key="3">
    <source>
        <dbReference type="Proteomes" id="UP001180087"/>
    </source>
</evidence>
<name>A0ABY9KYS0_9BACI</name>
<dbReference type="Gene3D" id="3.30.70.100">
    <property type="match status" value="1"/>
</dbReference>
<dbReference type="Proteomes" id="UP001180087">
    <property type="component" value="Chromosome"/>
</dbReference>
<dbReference type="InterPro" id="IPR007138">
    <property type="entry name" value="ABM_dom"/>
</dbReference>
<accession>A0ABY9KYS0</accession>
<evidence type="ECO:0000313" key="2">
    <source>
        <dbReference type="EMBL" id="WLV25901.1"/>
    </source>
</evidence>
<keyword evidence="3" id="KW-1185">Reference proteome</keyword>
<reference evidence="2" key="1">
    <citation type="submission" date="2023-06" db="EMBL/GenBank/DDBJ databases">
        <title>A Treasure from Seagulls: Isolation and Description of Aciduricobacillus qingdaonensis gen. nov., sp. nov., a Rare Obligately Uric Acid-utilizing Member in the Family Bacillaceae.</title>
        <authorList>
            <person name="Liu W."/>
            <person name="Wang B."/>
        </authorList>
    </citation>
    <scope>NUCLEOTIDE SEQUENCE</scope>
    <source>
        <strain evidence="2">44XB</strain>
    </source>
</reference>